<feature type="region of interest" description="Disordered" evidence="1">
    <location>
        <begin position="17"/>
        <end position="54"/>
    </location>
</feature>
<reference evidence="2 3" key="1">
    <citation type="submission" date="2013-01" db="EMBL/GenBank/DDBJ databases">
        <authorList>
            <person name="Harkins D.M."/>
            <person name="Durkin A.S."/>
            <person name="Brinkac L.M."/>
            <person name="Haft D.H."/>
            <person name="Selengut J.D."/>
            <person name="Sanka R."/>
            <person name="DePew J."/>
            <person name="Purushe J."/>
            <person name="Picardeau M."/>
            <person name="Werts C."/>
            <person name="Goarant C."/>
            <person name="Vinetz J.M."/>
            <person name="Sutton G.G."/>
            <person name="Nierman W.C."/>
            <person name="Fouts D.E."/>
        </authorList>
    </citation>
    <scope>NUCLEOTIDE SEQUENCE [LARGE SCALE GENOMIC DNA]</scope>
    <source>
        <strain evidence="2 3">Verdun HP</strain>
    </source>
</reference>
<dbReference type="GO" id="GO:0043571">
    <property type="term" value="P:maintenance of CRISPR repeat elements"/>
    <property type="evidence" value="ECO:0007669"/>
    <property type="project" value="InterPro"/>
</dbReference>
<dbReference type="AlphaFoldDB" id="M6R7P0"/>
<organism evidence="2 3">
    <name type="scientific">Leptospira interrogans serovar Icterohaemorrhagiae str. Verdun HP</name>
    <dbReference type="NCBI Taxonomy" id="1049910"/>
    <lineage>
        <taxon>Bacteria</taxon>
        <taxon>Pseudomonadati</taxon>
        <taxon>Spirochaetota</taxon>
        <taxon>Spirochaetia</taxon>
        <taxon>Leptospirales</taxon>
        <taxon>Leptospiraceae</taxon>
        <taxon>Leptospira</taxon>
    </lineage>
</organism>
<protein>
    <submittedName>
        <fullName evidence="2">PF05107-like family protein</fullName>
    </submittedName>
</protein>
<dbReference type="EMBL" id="AHNZ02000825">
    <property type="protein sequence ID" value="EMO03585.1"/>
    <property type="molecule type" value="Genomic_DNA"/>
</dbReference>
<evidence type="ECO:0000256" key="1">
    <source>
        <dbReference type="SAM" id="MobiDB-lite"/>
    </source>
</evidence>
<evidence type="ECO:0000313" key="2">
    <source>
        <dbReference type="EMBL" id="EMO03585.1"/>
    </source>
</evidence>
<evidence type="ECO:0000313" key="3">
    <source>
        <dbReference type="Proteomes" id="UP000012092"/>
    </source>
</evidence>
<comment type="caution">
    <text evidence="2">The sequence shown here is derived from an EMBL/GenBank/DDBJ whole genome shotgun (WGS) entry which is preliminary data.</text>
</comment>
<gene>
    <name evidence="2" type="ORF">LEP1GSC116_3356</name>
</gene>
<sequence length="54" mass="6077">MSNPIQNRYEFVYLFDVKDGNPNGDPDAGNQPRVDPETGNGLITDVSLKRKIRN</sequence>
<name>M6R7P0_LEPIR</name>
<accession>M6R7P0</accession>
<dbReference type="Pfam" id="PF05107">
    <property type="entry name" value="Cas_Cas7"/>
    <property type="match status" value="1"/>
</dbReference>
<feature type="non-terminal residue" evidence="2">
    <location>
        <position position="54"/>
    </location>
</feature>
<dbReference type="Proteomes" id="UP000012092">
    <property type="component" value="Unassembled WGS sequence"/>
</dbReference>
<dbReference type="InterPro" id="IPR006482">
    <property type="entry name" value="Cas7_Csh2/Csh2"/>
</dbReference>
<proteinExistence type="predicted"/>